<protein>
    <submittedName>
        <fullName evidence="1">Uncharacterized protein</fullName>
    </submittedName>
</protein>
<gene>
    <name evidence="1" type="ORF">EVAR_61646_1</name>
</gene>
<keyword evidence="2" id="KW-1185">Reference proteome</keyword>
<name>A0A4C1Z4I7_EUMVA</name>
<accession>A0A4C1Z4I7</accession>
<reference evidence="1 2" key="1">
    <citation type="journal article" date="2019" name="Commun. Biol.">
        <title>The bagworm genome reveals a unique fibroin gene that provides high tensile strength.</title>
        <authorList>
            <person name="Kono N."/>
            <person name="Nakamura H."/>
            <person name="Ohtoshi R."/>
            <person name="Tomita M."/>
            <person name="Numata K."/>
            <person name="Arakawa K."/>
        </authorList>
    </citation>
    <scope>NUCLEOTIDE SEQUENCE [LARGE SCALE GENOMIC DNA]</scope>
</reference>
<sequence>MYPVSIGMIGNKKIVVAYNSEEGVLTILLLNSPSHNVLIFRLRASDLETIMLTLYRLGTANNRHHQCVDNVQNQRLNVFCKTQLIDISSNLLDT</sequence>
<evidence type="ECO:0000313" key="2">
    <source>
        <dbReference type="Proteomes" id="UP000299102"/>
    </source>
</evidence>
<proteinExistence type="predicted"/>
<dbReference type="AlphaFoldDB" id="A0A4C1Z4I7"/>
<organism evidence="1 2">
    <name type="scientific">Eumeta variegata</name>
    <name type="common">Bagworm moth</name>
    <name type="synonym">Eumeta japonica</name>
    <dbReference type="NCBI Taxonomy" id="151549"/>
    <lineage>
        <taxon>Eukaryota</taxon>
        <taxon>Metazoa</taxon>
        <taxon>Ecdysozoa</taxon>
        <taxon>Arthropoda</taxon>
        <taxon>Hexapoda</taxon>
        <taxon>Insecta</taxon>
        <taxon>Pterygota</taxon>
        <taxon>Neoptera</taxon>
        <taxon>Endopterygota</taxon>
        <taxon>Lepidoptera</taxon>
        <taxon>Glossata</taxon>
        <taxon>Ditrysia</taxon>
        <taxon>Tineoidea</taxon>
        <taxon>Psychidae</taxon>
        <taxon>Oiketicinae</taxon>
        <taxon>Eumeta</taxon>
    </lineage>
</organism>
<evidence type="ECO:0000313" key="1">
    <source>
        <dbReference type="EMBL" id="GBP83711.1"/>
    </source>
</evidence>
<dbReference type="EMBL" id="BGZK01001634">
    <property type="protein sequence ID" value="GBP83711.1"/>
    <property type="molecule type" value="Genomic_DNA"/>
</dbReference>
<dbReference type="Proteomes" id="UP000299102">
    <property type="component" value="Unassembled WGS sequence"/>
</dbReference>
<comment type="caution">
    <text evidence="1">The sequence shown here is derived from an EMBL/GenBank/DDBJ whole genome shotgun (WGS) entry which is preliminary data.</text>
</comment>